<organism evidence="2 3">
    <name type="scientific">Trichococcus flocculiformis</name>
    <dbReference type="NCBI Taxonomy" id="82803"/>
    <lineage>
        <taxon>Bacteria</taxon>
        <taxon>Bacillati</taxon>
        <taxon>Bacillota</taxon>
        <taxon>Bacilli</taxon>
        <taxon>Lactobacillales</taxon>
        <taxon>Carnobacteriaceae</taxon>
        <taxon>Trichococcus</taxon>
    </lineage>
</organism>
<reference evidence="2 3" key="1">
    <citation type="journal article" date="2020" name="Biotechnol. Biofuels">
        <title>New insights from the biogas microbiome by comprehensive genome-resolved metagenomics of nearly 1600 species originating from multiple anaerobic digesters.</title>
        <authorList>
            <person name="Campanaro S."/>
            <person name="Treu L."/>
            <person name="Rodriguez-R L.M."/>
            <person name="Kovalovszki A."/>
            <person name="Ziels R.M."/>
            <person name="Maus I."/>
            <person name="Zhu X."/>
            <person name="Kougias P.G."/>
            <person name="Basile A."/>
            <person name="Luo G."/>
            <person name="Schluter A."/>
            <person name="Konstantinidis K.T."/>
            <person name="Angelidaki I."/>
        </authorList>
    </citation>
    <scope>NUCLEOTIDE SEQUENCE [LARGE SCALE GENOMIC DNA]</scope>
    <source>
        <strain evidence="2">AS07pgkLD_105</strain>
    </source>
</reference>
<dbReference type="GO" id="GO:0003964">
    <property type="term" value="F:RNA-directed DNA polymerase activity"/>
    <property type="evidence" value="ECO:0007669"/>
    <property type="project" value="UniProtKB-KW"/>
</dbReference>
<sequence>PGTFLDIVKEINLYTQGWINYYGIGDMKTFISKTAQWLNHRLRQLIWKRWKRVSTRFYGLMRYGIGREEAWKVANSRKGYWRMSKNQTIHRAINKKRLVSWGLKDLNQLYQHRYLSY</sequence>
<keyword evidence="2" id="KW-0808">Transferase</keyword>
<evidence type="ECO:0000313" key="3">
    <source>
        <dbReference type="Proteomes" id="UP000589373"/>
    </source>
</evidence>
<name>A0A847D2A7_9LACT</name>
<accession>A0A847D2A7</accession>
<dbReference type="Pfam" id="PF08388">
    <property type="entry name" value="GIIM"/>
    <property type="match status" value="1"/>
</dbReference>
<keyword evidence="2" id="KW-0695">RNA-directed DNA polymerase</keyword>
<dbReference type="RefSeq" id="WP_276641741.1">
    <property type="nucleotide sequence ID" value="NZ_JAAZCD010000049.1"/>
</dbReference>
<keyword evidence="2" id="KW-0548">Nucleotidyltransferase</keyword>
<dbReference type="EMBL" id="JAAZCD010000049">
    <property type="protein sequence ID" value="NLD31053.1"/>
    <property type="molecule type" value="Genomic_DNA"/>
</dbReference>
<comment type="caution">
    <text evidence="2">The sequence shown here is derived from an EMBL/GenBank/DDBJ whole genome shotgun (WGS) entry which is preliminary data.</text>
</comment>
<dbReference type="InterPro" id="IPR013597">
    <property type="entry name" value="Mat_intron_G2"/>
</dbReference>
<dbReference type="AlphaFoldDB" id="A0A847D2A7"/>
<gene>
    <name evidence="2" type="ORF">GX662_02155</name>
</gene>
<feature type="domain" description="Group II intron maturase-specific" evidence="1">
    <location>
        <begin position="6"/>
        <end position="64"/>
    </location>
</feature>
<dbReference type="Proteomes" id="UP000589373">
    <property type="component" value="Unassembled WGS sequence"/>
</dbReference>
<proteinExistence type="predicted"/>
<feature type="non-terminal residue" evidence="2">
    <location>
        <position position="1"/>
    </location>
</feature>
<evidence type="ECO:0000259" key="1">
    <source>
        <dbReference type="Pfam" id="PF08388"/>
    </source>
</evidence>
<evidence type="ECO:0000313" key="2">
    <source>
        <dbReference type="EMBL" id="NLD31053.1"/>
    </source>
</evidence>
<protein>
    <submittedName>
        <fullName evidence="2">Group II intron reverse transcriptase/maturase</fullName>
    </submittedName>
</protein>